<dbReference type="AlphaFoldDB" id="A0A2K8SIH2"/>
<reference evidence="2 3" key="1">
    <citation type="submission" date="2017-11" db="EMBL/GenBank/DDBJ databases">
        <title>Complete genome of a free-living desiccation-tolerant cyanobacterium and its photosynthetic adaptation to extreme terrestrial habitat.</title>
        <authorList>
            <person name="Shang J."/>
        </authorList>
    </citation>
    <scope>NUCLEOTIDE SEQUENCE [LARGE SCALE GENOMIC DNA]</scope>
    <source>
        <strain evidence="2 3">CCNUN1</strain>
    </source>
</reference>
<organism evidence="2 3">
    <name type="scientific">Nostoc flagelliforme CCNUN1</name>
    <dbReference type="NCBI Taxonomy" id="2038116"/>
    <lineage>
        <taxon>Bacteria</taxon>
        <taxon>Bacillati</taxon>
        <taxon>Cyanobacteriota</taxon>
        <taxon>Cyanophyceae</taxon>
        <taxon>Nostocales</taxon>
        <taxon>Nostocaceae</taxon>
        <taxon>Nostoc</taxon>
    </lineage>
</organism>
<accession>A0A2K8SIH2</accession>
<dbReference type="RefSeq" id="WP_100897539.1">
    <property type="nucleotide sequence ID" value="NZ_CAWNNC010000001.1"/>
</dbReference>
<dbReference type="Proteomes" id="UP000232003">
    <property type="component" value="Chromosome"/>
</dbReference>
<evidence type="ECO:0000256" key="1">
    <source>
        <dbReference type="SAM" id="MobiDB-lite"/>
    </source>
</evidence>
<proteinExistence type="predicted"/>
<gene>
    <name evidence="2" type="ORF">COO91_01117</name>
</gene>
<feature type="region of interest" description="Disordered" evidence="1">
    <location>
        <begin position="29"/>
        <end position="50"/>
    </location>
</feature>
<protein>
    <submittedName>
        <fullName evidence="2">Transposase</fullName>
    </submittedName>
</protein>
<dbReference type="KEGG" id="nfl:COO91_01117"/>
<sequence length="50" mass="5821">MYPEKVGDRIVVIMNRGDLSNEQWERLKPLLPPQKPQTGKPNHDQTLVPR</sequence>
<dbReference type="EMBL" id="CP024785">
    <property type="protein sequence ID" value="AUB35241.1"/>
    <property type="molecule type" value="Genomic_DNA"/>
</dbReference>
<evidence type="ECO:0000313" key="3">
    <source>
        <dbReference type="Proteomes" id="UP000232003"/>
    </source>
</evidence>
<evidence type="ECO:0000313" key="2">
    <source>
        <dbReference type="EMBL" id="AUB35241.1"/>
    </source>
</evidence>
<name>A0A2K8SIH2_9NOSO</name>
<keyword evidence="3" id="KW-1185">Reference proteome</keyword>